<organism evidence="4">
    <name type="scientific">Guillardia theta (strain CCMP2712)</name>
    <name type="common">Cryptophyte</name>
    <dbReference type="NCBI Taxonomy" id="905079"/>
    <lineage>
        <taxon>Eukaryota</taxon>
        <taxon>Cryptophyceae</taxon>
        <taxon>Pyrenomonadales</taxon>
        <taxon>Geminigeraceae</taxon>
        <taxon>Guillardia</taxon>
    </lineage>
</organism>
<dbReference type="Gene3D" id="3.30.70.100">
    <property type="match status" value="1"/>
</dbReference>
<dbReference type="Gene3D" id="3.40.250.10">
    <property type="entry name" value="Rhodanese-like domain"/>
    <property type="match status" value="1"/>
</dbReference>
<dbReference type="eggNOG" id="ENOG502QPZW">
    <property type="taxonomic scope" value="Eukaryota"/>
</dbReference>
<dbReference type="GeneID" id="17288062"/>
<keyword evidence="1" id="KW-0175">Coiled coil</keyword>
<keyword evidence="6" id="KW-1185">Reference proteome</keyword>
<accession>L1I545</accession>
<proteinExistence type="predicted"/>
<dbReference type="PROSITE" id="PS50206">
    <property type="entry name" value="RHODANESE_3"/>
    <property type="match status" value="1"/>
</dbReference>
<dbReference type="Pfam" id="PF00581">
    <property type="entry name" value="Rhodanese"/>
    <property type="match status" value="1"/>
</dbReference>
<dbReference type="OrthoDB" id="25002at2759"/>
<reference evidence="4 6" key="1">
    <citation type="journal article" date="2012" name="Nature">
        <title>Algal genomes reveal evolutionary mosaicism and the fate of nucleomorphs.</title>
        <authorList>
            <consortium name="DOE Joint Genome Institute"/>
            <person name="Curtis B.A."/>
            <person name="Tanifuji G."/>
            <person name="Burki F."/>
            <person name="Gruber A."/>
            <person name="Irimia M."/>
            <person name="Maruyama S."/>
            <person name="Arias M.C."/>
            <person name="Ball S.G."/>
            <person name="Gile G.H."/>
            <person name="Hirakawa Y."/>
            <person name="Hopkins J.F."/>
            <person name="Kuo A."/>
            <person name="Rensing S.A."/>
            <person name="Schmutz J."/>
            <person name="Symeonidi A."/>
            <person name="Elias M."/>
            <person name="Eveleigh R.J."/>
            <person name="Herman E.K."/>
            <person name="Klute M.J."/>
            <person name="Nakayama T."/>
            <person name="Obornik M."/>
            <person name="Reyes-Prieto A."/>
            <person name="Armbrust E.V."/>
            <person name="Aves S.J."/>
            <person name="Beiko R.G."/>
            <person name="Coutinho P."/>
            <person name="Dacks J.B."/>
            <person name="Durnford D.G."/>
            <person name="Fast N.M."/>
            <person name="Green B.R."/>
            <person name="Grisdale C.J."/>
            <person name="Hempel F."/>
            <person name="Henrissat B."/>
            <person name="Hoppner M.P."/>
            <person name="Ishida K."/>
            <person name="Kim E."/>
            <person name="Koreny L."/>
            <person name="Kroth P.G."/>
            <person name="Liu Y."/>
            <person name="Malik S.B."/>
            <person name="Maier U.G."/>
            <person name="McRose D."/>
            <person name="Mock T."/>
            <person name="Neilson J.A."/>
            <person name="Onodera N.T."/>
            <person name="Poole A.M."/>
            <person name="Pritham E.J."/>
            <person name="Richards T.A."/>
            <person name="Rocap G."/>
            <person name="Roy S.W."/>
            <person name="Sarai C."/>
            <person name="Schaack S."/>
            <person name="Shirato S."/>
            <person name="Slamovits C.H."/>
            <person name="Spencer D.F."/>
            <person name="Suzuki S."/>
            <person name="Worden A.Z."/>
            <person name="Zauner S."/>
            <person name="Barry K."/>
            <person name="Bell C."/>
            <person name="Bharti A.K."/>
            <person name="Crow J.A."/>
            <person name="Grimwood J."/>
            <person name="Kramer R."/>
            <person name="Lindquist E."/>
            <person name="Lucas S."/>
            <person name="Salamov A."/>
            <person name="McFadden G.I."/>
            <person name="Lane C.E."/>
            <person name="Keeling P.J."/>
            <person name="Gray M.W."/>
            <person name="Grigoriev I.V."/>
            <person name="Archibald J.M."/>
        </authorList>
    </citation>
    <scope>NUCLEOTIDE SEQUENCE</scope>
    <source>
        <strain evidence="4 6">CCMP2712</strain>
    </source>
</reference>
<protein>
    <recommendedName>
        <fullName evidence="3">Rhodanese domain-containing protein</fullName>
    </recommendedName>
</protein>
<evidence type="ECO:0000313" key="5">
    <source>
        <dbReference type="EnsemblProtists" id="EKX31341"/>
    </source>
</evidence>
<dbReference type="InterPro" id="IPR040503">
    <property type="entry name" value="TRHO_N"/>
</dbReference>
<feature type="region of interest" description="Disordered" evidence="2">
    <location>
        <begin position="396"/>
        <end position="417"/>
    </location>
</feature>
<dbReference type="EMBL" id="JH993298">
    <property type="protein sequence ID" value="EKX31341.1"/>
    <property type="molecule type" value="Genomic_DNA"/>
</dbReference>
<dbReference type="PANTHER" id="PTHR43846:SF1">
    <property type="entry name" value="TRNA URIDINE(34) HYDROXYLASE"/>
    <property type="match status" value="1"/>
</dbReference>
<feature type="coiled-coil region" evidence="1">
    <location>
        <begin position="367"/>
        <end position="394"/>
    </location>
</feature>
<dbReference type="Pfam" id="PF17773">
    <property type="entry name" value="UPF0176_N"/>
    <property type="match status" value="1"/>
</dbReference>
<dbReference type="HOGENOM" id="CLU_659632_0_0_1"/>
<evidence type="ECO:0000256" key="2">
    <source>
        <dbReference type="SAM" id="MobiDB-lite"/>
    </source>
</evidence>
<reference evidence="6" key="2">
    <citation type="submission" date="2012-11" db="EMBL/GenBank/DDBJ databases">
        <authorList>
            <person name="Kuo A."/>
            <person name="Curtis B.A."/>
            <person name="Tanifuji G."/>
            <person name="Burki F."/>
            <person name="Gruber A."/>
            <person name="Irimia M."/>
            <person name="Maruyama S."/>
            <person name="Arias M.C."/>
            <person name="Ball S.G."/>
            <person name="Gile G.H."/>
            <person name="Hirakawa Y."/>
            <person name="Hopkins J.F."/>
            <person name="Rensing S.A."/>
            <person name="Schmutz J."/>
            <person name="Symeonidi A."/>
            <person name="Elias M."/>
            <person name="Eveleigh R.J."/>
            <person name="Herman E.K."/>
            <person name="Klute M.J."/>
            <person name="Nakayama T."/>
            <person name="Obornik M."/>
            <person name="Reyes-Prieto A."/>
            <person name="Armbrust E.V."/>
            <person name="Aves S.J."/>
            <person name="Beiko R.G."/>
            <person name="Coutinho P."/>
            <person name="Dacks J.B."/>
            <person name="Durnford D.G."/>
            <person name="Fast N.M."/>
            <person name="Green B.R."/>
            <person name="Grisdale C."/>
            <person name="Hempe F."/>
            <person name="Henrissat B."/>
            <person name="Hoppner M.P."/>
            <person name="Ishida K.-I."/>
            <person name="Kim E."/>
            <person name="Koreny L."/>
            <person name="Kroth P.G."/>
            <person name="Liu Y."/>
            <person name="Malik S.-B."/>
            <person name="Maier U.G."/>
            <person name="McRose D."/>
            <person name="Mock T."/>
            <person name="Neilson J.A."/>
            <person name="Onodera N.T."/>
            <person name="Poole A.M."/>
            <person name="Pritham E.J."/>
            <person name="Richards T.A."/>
            <person name="Rocap G."/>
            <person name="Roy S.W."/>
            <person name="Sarai C."/>
            <person name="Schaack S."/>
            <person name="Shirato S."/>
            <person name="Slamovits C.H."/>
            <person name="Spencer D.F."/>
            <person name="Suzuki S."/>
            <person name="Worden A.Z."/>
            <person name="Zauner S."/>
            <person name="Barry K."/>
            <person name="Bell C."/>
            <person name="Bharti A.K."/>
            <person name="Crow J.A."/>
            <person name="Grimwood J."/>
            <person name="Kramer R."/>
            <person name="Lindquist E."/>
            <person name="Lucas S."/>
            <person name="Salamov A."/>
            <person name="McFadden G.I."/>
            <person name="Lane C.E."/>
            <person name="Keeling P.J."/>
            <person name="Gray M.W."/>
            <person name="Grigoriev I.V."/>
            <person name="Archibald J.M."/>
        </authorList>
    </citation>
    <scope>NUCLEOTIDE SEQUENCE</scope>
    <source>
        <strain evidence="6">CCMP2712</strain>
    </source>
</reference>
<dbReference type="PaxDb" id="55529-EKX31341"/>
<dbReference type="SUPFAM" id="SSF52821">
    <property type="entry name" value="Rhodanese/Cell cycle control phosphatase"/>
    <property type="match status" value="1"/>
</dbReference>
<sequence length="417" mass="46532">MSGVRTTAQERSAMMAGHCCISFKSHGQENHLALVMADENDSNIRQDYWNLISFYKFYDEEDPDAFAERLIGAWAPMNVVGRVYVATEGINAQLAVPASLVPLFRNTIKSTDKLQDVWLNVDVVVPHAQKPFEKLTVKHRKQVLSDGLGFPLDINNNGNKLTPAAPLLLDIRNIYEYEIGRFQSATPVPTSTFKETWQILDDLLQNENKDREILTYCTGGIRCEKANAYIVQKLGSVRKQYRNFPLSSGQGGIVHYSKFLRETNQRYHYTCLNSLSLTPFVACSSKFLGVNHVFDQRCGTQVGGQRIGQESMRGCCSSECLQALSALEERDGAEKRLAIVKSTLNKTAAGESCANHVRKESLSSELLTEVKNALDESKIKLDAALCEARAAEEDQQLLPWPHGKKTTSTSASQHNLH</sequence>
<feature type="domain" description="Rhodanese" evidence="3">
    <location>
        <begin position="162"/>
        <end position="226"/>
    </location>
</feature>
<evidence type="ECO:0000259" key="3">
    <source>
        <dbReference type="PROSITE" id="PS50206"/>
    </source>
</evidence>
<dbReference type="InterPro" id="IPR001763">
    <property type="entry name" value="Rhodanese-like_dom"/>
</dbReference>
<dbReference type="EnsemblProtists" id="EKX31341">
    <property type="protein sequence ID" value="EKX31341"/>
    <property type="gene ID" value="GUITHDRAFT_149366"/>
</dbReference>
<dbReference type="InterPro" id="IPR036873">
    <property type="entry name" value="Rhodanese-like_dom_sf"/>
</dbReference>
<name>L1I545_GUITC</name>
<dbReference type="PANTHER" id="PTHR43846">
    <property type="entry name" value="UPF0176 PROTEIN YCEA"/>
    <property type="match status" value="1"/>
</dbReference>
<evidence type="ECO:0000313" key="4">
    <source>
        <dbReference type="EMBL" id="EKX31341.1"/>
    </source>
</evidence>
<feature type="compositionally biased region" description="Polar residues" evidence="2">
    <location>
        <begin position="406"/>
        <end position="417"/>
    </location>
</feature>
<dbReference type="KEGG" id="gtt:GUITHDRAFT_149366"/>
<evidence type="ECO:0000313" key="6">
    <source>
        <dbReference type="Proteomes" id="UP000011087"/>
    </source>
</evidence>
<reference evidence="5" key="3">
    <citation type="submission" date="2015-06" db="UniProtKB">
        <authorList>
            <consortium name="EnsemblProtists"/>
        </authorList>
    </citation>
    <scope>IDENTIFICATION</scope>
</reference>
<dbReference type="AlphaFoldDB" id="L1I545"/>
<evidence type="ECO:0000256" key="1">
    <source>
        <dbReference type="SAM" id="Coils"/>
    </source>
</evidence>
<dbReference type="RefSeq" id="XP_005818321.1">
    <property type="nucleotide sequence ID" value="XM_005818264.1"/>
</dbReference>
<dbReference type="Proteomes" id="UP000011087">
    <property type="component" value="Unassembled WGS sequence"/>
</dbReference>
<gene>
    <name evidence="4" type="ORF">GUITHDRAFT_149366</name>
</gene>
<dbReference type="SMART" id="SM00450">
    <property type="entry name" value="RHOD"/>
    <property type="match status" value="1"/>
</dbReference>